<protein>
    <submittedName>
        <fullName evidence="1">Uncharacterized protein</fullName>
    </submittedName>
</protein>
<proteinExistence type="predicted"/>
<organism evidence="1 2">
    <name type="scientific">Solanum commersonii</name>
    <name type="common">Commerson's wild potato</name>
    <name type="synonym">Commerson's nightshade</name>
    <dbReference type="NCBI Taxonomy" id="4109"/>
    <lineage>
        <taxon>Eukaryota</taxon>
        <taxon>Viridiplantae</taxon>
        <taxon>Streptophyta</taxon>
        <taxon>Embryophyta</taxon>
        <taxon>Tracheophyta</taxon>
        <taxon>Spermatophyta</taxon>
        <taxon>Magnoliopsida</taxon>
        <taxon>eudicotyledons</taxon>
        <taxon>Gunneridae</taxon>
        <taxon>Pentapetalae</taxon>
        <taxon>asterids</taxon>
        <taxon>lamiids</taxon>
        <taxon>Solanales</taxon>
        <taxon>Solanaceae</taxon>
        <taxon>Solanoideae</taxon>
        <taxon>Solaneae</taxon>
        <taxon>Solanum</taxon>
    </lineage>
</organism>
<reference evidence="1 2" key="1">
    <citation type="submission" date="2020-09" db="EMBL/GenBank/DDBJ databases">
        <title>De no assembly of potato wild relative species, Solanum commersonii.</title>
        <authorList>
            <person name="Cho K."/>
        </authorList>
    </citation>
    <scope>NUCLEOTIDE SEQUENCE [LARGE SCALE GENOMIC DNA]</scope>
    <source>
        <strain evidence="1">LZ3.2</strain>
        <tissue evidence="1">Leaf</tissue>
    </source>
</reference>
<evidence type="ECO:0000313" key="2">
    <source>
        <dbReference type="Proteomes" id="UP000824120"/>
    </source>
</evidence>
<keyword evidence="2" id="KW-1185">Reference proteome</keyword>
<dbReference type="EMBL" id="JACXVP010000012">
    <property type="protein sequence ID" value="KAG5571902.1"/>
    <property type="molecule type" value="Genomic_DNA"/>
</dbReference>
<accession>A0A9J5WAB1</accession>
<feature type="non-terminal residue" evidence="1">
    <location>
        <position position="102"/>
    </location>
</feature>
<name>A0A9J5WAB1_SOLCO</name>
<dbReference type="Proteomes" id="UP000824120">
    <property type="component" value="Chromosome 12"/>
</dbReference>
<gene>
    <name evidence="1" type="ORF">H5410_061668</name>
</gene>
<evidence type="ECO:0000313" key="1">
    <source>
        <dbReference type="EMBL" id="KAG5571902.1"/>
    </source>
</evidence>
<comment type="caution">
    <text evidence="1">The sequence shown here is derived from an EMBL/GenBank/DDBJ whole genome shotgun (WGS) entry which is preliminary data.</text>
</comment>
<dbReference type="OrthoDB" id="1303617at2759"/>
<sequence length="102" mass="11618">VTTKFDTTIQIDSPYPQRRQLQPWVTENRQILTSFILTSTSTSGFLISVPMDEEIVPIANMDSQQDGYTFTIEAKITFPIDLKKFYVLVCSNCGKDLCYPTI</sequence>
<dbReference type="AlphaFoldDB" id="A0A9J5WAB1"/>